<proteinExistence type="predicted"/>
<organism evidence="1 2">
    <name type="scientific">Athelia psychrophila</name>
    <dbReference type="NCBI Taxonomy" id="1759441"/>
    <lineage>
        <taxon>Eukaryota</taxon>
        <taxon>Fungi</taxon>
        <taxon>Dikarya</taxon>
        <taxon>Basidiomycota</taxon>
        <taxon>Agaricomycotina</taxon>
        <taxon>Agaricomycetes</taxon>
        <taxon>Agaricomycetidae</taxon>
        <taxon>Atheliales</taxon>
        <taxon>Atheliaceae</taxon>
        <taxon>Athelia</taxon>
    </lineage>
</organism>
<protein>
    <submittedName>
        <fullName evidence="1">Uncharacterized protein</fullName>
    </submittedName>
</protein>
<sequence length="161" mass="18030">MNTKTYVAGVAINGRHSSATENVSVSLMYWLPVLAGEVSDEQHCVCMKGGVRSRKILQRIHIQSYGRTGPALPKTSRVTEGISPFESCWQYAGHQPQSILFWSTQEQLANKACQYSTKYLFRDMHLTRVASGFLAFALLADLGSGHKWDPYLQAMPREGYL</sequence>
<dbReference type="EMBL" id="KV417508">
    <property type="protein sequence ID" value="KZP27546.1"/>
    <property type="molecule type" value="Genomic_DNA"/>
</dbReference>
<evidence type="ECO:0000313" key="1">
    <source>
        <dbReference type="EMBL" id="KZP27546.1"/>
    </source>
</evidence>
<accession>A0A166QU83</accession>
<evidence type="ECO:0000313" key="2">
    <source>
        <dbReference type="Proteomes" id="UP000076532"/>
    </source>
</evidence>
<name>A0A166QU83_9AGAM</name>
<dbReference type="Proteomes" id="UP000076532">
    <property type="component" value="Unassembled WGS sequence"/>
</dbReference>
<keyword evidence="2" id="KW-1185">Reference proteome</keyword>
<reference evidence="1 2" key="1">
    <citation type="journal article" date="2016" name="Mol. Biol. Evol.">
        <title>Comparative Genomics of Early-Diverging Mushroom-Forming Fungi Provides Insights into the Origins of Lignocellulose Decay Capabilities.</title>
        <authorList>
            <person name="Nagy L.G."/>
            <person name="Riley R."/>
            <person name="Tritt A."/>
            <person name="Adam C."/>
            <person name="Daum C."/>
            <person name="Floudas D."/>
            <person name="Sun H."/>
            <person name="Yadav J.S."/>
            <person name="Pangilinan J."/>
            <person name="Larsson K.H."/>
            <person name="Matsuura K."/>
            <person name="Barry K."/>
            <person name="Labutti K."/>
            <person name="Kuo R."/>
            <person name="Ohm R.A."/>
            <person name="Bhattacharya S.S."/>
            <person name="Shirouzu T."/>
            <person name="Yoshinaga Y."/>
            <person name="Martin F.M."/>
            <person name="Grigoriev I.V."/>
            <person name="Hibbett D.S."/>
        </authorList>
    </citation>
    <scope>NUCLEOTIDE SEQUENCE [LARGE SCALE GENOMIC DNA]</scope>
    <source>
        <strain evidence="1 2">CBS 109695</strain>
    </source>
</reference>
<gene>
    <name evidence="1" type="ORF">FIBSPDRAFT_886436</name>
</gene>
<dbReference type="AlphaFoldDB" id="A0A166QU83"/>